<evidence type="ECO:0000259" key="3">
    <source>
        <dbReference type="Pfam" id="PF14517"/>
    </source>
</evidence>
<sequence>MRQKRSVRRPAILCSAFTIALSGVAATTGTQIAAAETITCRANAGVFYTKPDTILQMDRHNEPETGANSWVGNTTIGNTWNGKTLAGPDGRMYLIADNGNVTRQRRLATGWENGGAGQVIATGWNGVTLPSQRNRITVDANGDFFWSHDGILAWQRYDEATKVWTDRLIDTGWTSARYDLIVGAGAGVFYARTPAGALHRFQYDAASQRWIEYATVVGSGGWQNFAQIASAGGDVLYTLDKNNGQIKWYRYLGGGTWAPGPTVIGTIGADWQLSVTTDDCKLVDTGQPTRPSVPARPNAATNVIEGAAGRFQYFYTDDFGRLIHGRQRTDDVGIVEFTTVLGYQQYVGTPSAVRAADDTLRVAALGKDSETRTSTQAPNTTAWTPIAGAGGWMPGPAVSAQRNGVLSLFATDAAGKLWVRDQDPGSKQLLPWRVLQSSGLSSDITAVAHTEGIDLLVRTTSGAYTKSSYVNGVLGPWIAVPGTGWTNPAAAVANPDYNLQAFAVQPDGNVVTQRETADGFTGTWKVLSGVVANGTPAVAMDSGGIVHVAVRANDGFVYQTEQQAPASGAYRAWVRLTDSRTGASYQTATDPSMVTRGAGGVIVTFRDLDGISYIYESTTAAASARSAETPRSVFTGGPAPKPNI</sequence>
<evidence type="ECO:0000313" key="5">
    <source>
        <dbReference type="EMBL" id="MBB5851727.1"/>
    </source>
</evidence>
<dbReference type="Proteomes" id="UP000580861">
    <property type="component" value="Unassembled WGS sequence"/>
</dbReference>
<protein>
    <recommendedName>
        <fullName evidence="7">Tachylectin</fullName>
    </recommendedName>
</protein>
<dbReference type="Pfam" id="PF14517">
    <property type="entry name" value="Tachylectin"/>
    <property type="match status" value="1"/>
</dbReference>
<dbReference type="AlphaFoldDB" id="A0A841AXP2"/>
<feature type="region of interest" description="Disordered" evidence="1">
    <location>
        <begin position="625"/>
        <end position="644"/>
    </location>
</feature>
<evidence type="ECO:0000256" key="2">
    <source>
        <dbReference type="SAM" id="SignalP"/>
    </source>
</evidence>
<comment type="caution">
    <text evidence="5">The sequence shown here is derived from an EMBL/GenBank/DDBJ whole genome shotgun (WGS) entry which is preliminary data.</text>
</comment>
<feature type="signal peptide" evidence="2">
    <location>
        <begin position="1"/>
        <end position="25"/>
    </location>
</feature>
<feature type="domain" description="PLL-like beta propeller" evidence="4">
    <location>
        <begin position="307"/>
        <end position="577"/>
    </location>
</feature>
<dbReference type="InterPro" id="IPR023294">
    <property type="entry name" value="Tachylectin2"/>
</dbReference>
<keyword evidence="6" id="KW-1185">Reference proteome</keyword>
<accession>A0A841AXP2</accession>
<proteinExistence type="predicted"/>
<reference evidence="5 6" key="1">
    <citation type="submission" date="2020-08" db="EMBL/GenBank/DDBJ databases">
        <title>Sequencing the genomes of 1000 actinobacteria strains.</title>
        <authorList>
            <person name="Klenk H.-P."/>
        </authorList>
    </citation>
    <scope>NUCLEOTIDE SEQUENCE [LARGE SCALE GENOMIC DNA]</scope>
    <source>
        <strain evidence="5 6">DSM 45272</strain>
    </source>
</reference>
<dbReference type="EMBL" id="JACHMX010000001">
    <property type="protein sequence ID" value="MBB5851727.1"/>
    <property type="molecule type" value="Genomic_DNA"/>
</dbReference>
<evidence type="ECO:0008006" key="7">
    <source>
        <dbReference type="Google" id="ProtNLM"/>
    </source>
</evidence>
<dbReference type="SUPFAM" id="SSF89372">
    <property type="entry name" value="Fucose-specific lectin"/>
    <property type="match status" value="1"/>
</dbReference>
<evidence type="ECO:0000256" key="1">
    <source>
        <dbReference type="SAM" id="MobiDB-lite"/>
    </source>
</evidence>
<dbReference type="InterPro" id="IPR058502">
    <property type="entry name" value="PLL-like_beta-prop"/>
</dbReference>
<dbReference type="SUPFAM" id="SSF50934">
    <property type="entry name" value="Tachylectin-2"/>
    <property type="match status" value="1"/>
</dbReference>
<feature type="domain" description="Tachylectin 2" evidence="3">
    <location>
        <begin position="56"/>
        <end position="251"/>
    </location>
</feature>
<dbReference type="Pfam" id="PF26607">
    <property type="entry name" value="DUF8189"/>
    <property type="match status" value="1"/>
</dbReference>
<name>A0A841AXP2_9PSEU</name>
<evidence type="ECO:0000313" key="6">
    <source>
        <dbReference type="Proteomes" id="UP000580861"/>
    </source>
</evidence>
<gene>
    <name evidence="5" type="ORF">HDA45_001814</name>
</gene>
<evidence type="ECO:0000259" key="4">
    <source>
        <dbReference type="Pfam" id="PF26607"/>
    </source>
</evidence>
<keyword evidence="2" id="KW-0732">Signal</keyword>
<organism evidence="5 6">
    <name type="scientific">Amycolatopsis umgeniensis</name>
    <dbReference type="NCBI Taxonomy" id="336628"/>
    <lineage>
        <taxon>Bacteria</taxon>
        <taxon>Bacillati</taxon>
        <taxon>Actinomycetota</taxon>
        <taxon>Actinomycetes</taxon>
        <taxon>Pseudonocardiales</taxon>
        <taxon>Pseudonocardiaceae</taxon>
        <taxon>Amycolatopsis</taxon>
    </lineage>
</organism>
<dbReference type="Gene3D" id="2.115.10.10">
    <property type="entry name" value="Tachylectin 2"/>
    <property type="match status" value="1"/>
</dbReference>
<dbReference type="RefSeq" id="WP_184893649.1">
    <property type="nucleotide sequence ID" value="NZ_JACHMX010000001.1"/>
</dbReference>
<feature type="chain" id="PRO_5038643540" description="Tachylectin" evidence="2">
    <location>
        <begin position="26"/>
        <end position="644"/>
    </location>
</feature>
<dbReference type="InterPro" id="IPR036813">
    <property type="entry name" value="Tachylectin2_sf"/>
</dbReference>